<dbReference type="GO" id="GO:0003677">
    <property type="term" value="F:DNA binding"/>
    <property type="evidence" value="ECO:0007669"/>
    <property type="project" value="UniProtKB-KW"/>
</dbReference>
<dbReference type="GO" id="GO:0003899">
    <property type="term" value="F:DNA-directed RNA polymerase activity"/>
    <property type="evidence" value="ECO:0007669"/>
    <property type="project" value="InterPro"/>
</dbReference>
<evidence type="ECO:0000259" key="6">
    <source>
        <dbReference type="Pfam" id="PF04542"/>
    </source>
</evidence>
<protein>
    <submittedName>
        <fullName evidence="8">FliA/WhiG family RNA polymerase sigma factor</fullName>
    </submittedName>
</protein>
<dbReference type="Proteomes" id="UP000823618">
    <property type="component" value="Unassembled WGS sequence"/>
</dbReference>
<keyword evidence="1" id="KW-0805">Transcription regulation</keyword>
<dbReference type="GO" id="GO:0016987">
    <property type="term" value="F:sigma factor activity"/>
    <property type="evidence" value="ECO:0007669"/>
    <property type="project" value="UniProtKB-KW"/>
</dbReference>
<dbReference type="PRINTS" id="PR00046">
    <property type="entry name" value="SIGMA70FCT"/>
</dbReference>
<dbReference type="Gene3D" id="1.10.1740.10">
    <property type="match status" value="1"/>
</dbReference>
<sequence length="261" mass="30927">MCVSNSLEDLTNEQLLIEYKQSGNIQLKHVLVLRYIYVIRSIALQMRGIYLNFAQIDDIINEGVICLMSSLDKFELEKGVKFETYITKRIRGMIIDLARKQDWVPRSVRKMGKEIEKVTTELHNELGRVPTDEEIANRYGISLEKYEEFVSKSTLFNVLSLDFVLEETYEKKKYLQVMDEEETNQPEEYYLDQELKEYLAQGIEQLREKEKMVISLYYLEELQMKEIAKVLEVSEPRVSQIHAKAISRLKEHMKKFVEYKK</sequence>
<feature type="domain" description="RNA polymerase sigma-70 region 4" evidence="7">
    <location>
        <begin position="203"/>
        <end position="251"/>
    </location>
</feature>
<dbReference type="PANTHER" id="PTHR30385:SF7">
    <property type="entry name" value="RNA POLYMERASE SIGMA FACTOR FLIA"/>
    <property type="match status" value="1"/>
</dbReference>
<evidence type="ECO:0000256" key="1">
    <source>
        <dbReference type="ARBA" id="ARBA00023015"/>
    </source>
</evidence>
<dbReference type="NCBIfam" id="TIGR02479">
    <property type="entry name" value="FliA_WhiG"/>
    <property type="match status" value="1"/>
</dbReference>
<dbReference type="PIRSF" id="PIRSF000770">
    <property type="entry name" value="RNA_pol_sigma-SigE/K"/>
    <property type="match status" value="1"/>
</dbReference>
<evidence type="ECO:0000259" key="7">
    <source>
        <dbReference type="Pfam" id="PF04545"/>
    </source>
</evidence>
<dbReference type="GO" id="GO:0006352">
    <property type="term" value="P:DNA-templated transcription initiation"/>
    <property type="evidence" value="ECO:0007669"/>
    <property type="project" value="InterPro"/>
</dbReference>
<name>A0A9D9I0P0_9FIRM</name>
<dbReference type="AlphaFoldDB" id="A0A9D9I0P0"/>
<dbReference type="SUPFAM" id="SSF88946">
    <property type="entry name" value="Sigma2 domain of RNA polymerase sigma factors"/>
    <property type="match status" value="1"/>
</dbReference>
<dbReference type="Pfam" id="PF04542">
    <property type="entry name" value="Sigma70_r2"/>
    <property type="match status" value="1"/>
</dbReference>
<proteinExistence type="predicted"/>
<evidence type="ECO:0000256" key="2">
    <source>
        <dbReference type="ARBA" id="ARBA00023082"/>
    </source>
</evidence>
<dbReference type="NCBIfam" id="TIGR02937">
    <property type="entry name" value="sigma70-ECF"/>
    <property type="match status" value="1"/>
</dbReference>
<evidence type="ECO:0000256" key="4">
    <source>
        <dbReference type="ARBA" id="ARBA00023163"/>
    </source>
</evidence>
<dbReference type="PANTHER" id="PTHR30385">
    <property type="entry name" value="SIGMA FACTOR F FLAGELLAR"/>
    <property type="match status" value="1"/>
</dbReference>
<dbReference type="SUPFAM" id="SSF88659">
    <property type="entry name" value="Sigma3 and sigma4 domains of RNA polymerase sigma factors"/>
    <property type="match status" value="2"/>
</dbReference>
<dbReference type="EMBL" id="JADIML010000215">
    <property type="protein sequence ID" value="MBO8463821.1"/>
    <property type="molecule type" value="Genomic_DNA"/>
</dbReference>
<keyword evidence="2" id="KW-0731">Sigma factor</keyword>
<dbReference type="InterPro" id="IPR013325">
    <property type="entry name" value="RNA_pol_sigma_r2"/>
</dbReference>
<evidence type="ECO:0000259" key="5">
    <source>
        <dbReference type="Pfam" id="PF04539"/>
    </source>
</evidence>
<feature type="domain" description="RNA polymerase sigma-70 region 3" evidence="5">
    <location>
        <begin position="114"/>
        <end position="166"/>
    </location>
</feature>
<reference evidence="8" key="1">
    <citation type="submission" date="2020-10" db="EMBL/GenBank/DDBJ databases">
        <authorList>
            <person name="Gilroy R."/>
        </authorList>
    </citation>
    <scope>NUCLEOTIDE SEQUENCE</scope>
    <source>
        <strain evidence="8">E3-2379</strain>
    </source>
</reference>
<keyword evidence="4" id="KW-0804">Transcription</keyword>
<dbReference type="CDD" id="cd06171">
    <property type="entry name" value="Sigma70_r4"/>
    <property type="match status" value="1"/>
</dbReference>
<organism evidence="8 9">
    <name type="scientific">Candidatus Scybalomonas excrementavium</name>
    <dbReference type="NCBI Taxonomy" id="2840943"/>
    <lineage>
        <taxon>Bacteria</taxon>
        <taxon>Bacillati</taxon>
        <taxon>Bacillota</taxon>
        <taxon>Clostridia</taxon>
        <taxon>Lachnospirales</taxon>
        <taxon>Lachnospiraceae</taxon>
        <taxon>Lachnospiraceae incertae sedis</taxon>
        <taxon>Candidatus Scybalomonas</taxon>
    </lineage>
</organism>
<dbReference type="Pfam" id="PF04545">
    <property type="entry name" value="Sigma70_r4"/>
    <property type="match status" value="1"/>
</dbReference>
<dbReference type="Gene3D" id="1.20.140.160">
    <property type="match status" value="1"/>
</dbReference>
<dbReference type="InterPro" id="IPR007624">
    <property type="entry name" value="RNA_pol_sigma70_r3"/>
</dbReference>
<accession>A0A9D9I0P0</accession>
<dbReference type="InterPro" id="IPR007630">
    <property type="entry name" value="RNA_pol_sigma70_r4"/>
</dbReference>
<feature type="domain" description="RNA polymerase sigma-70 region 2" evidence="6">
    <location>
        <begin position="32"/>
        <end position="103"/>
    </location>
</feature>
<keyword evidence="3" id="KW-0238">DNA-binding</keyword>
<dbReference type="InterPro" id="IPR014284">
    <property type="entry name" value="RNA_pol_sigma-70_dom"/>
</dbReference>
<evidence type="ECO:0000256" key="3">
    <source>
        <dbReference type="ARBA" id="ARBA00023125"/>
    </source>
</evidence>
<dbReference type="InterPro" id="IPR007627">
    <property type="entry name" value="RNA_pol_sigma70_r2"/>
</dbReference>
<evidence type="ECO:0000313" key="8">
    <source>
        <dbReference type="EMBL" id="MBO8463821.1"/>
    </source>
</evidence>
<dbReference type="InterPro" id="IPR013324">
    <property type="entry name" value="RNA_pol_sigma_r3/r4-like"/>
</dbReference>
<dbReference type="Pfam" id="PF04539">
    <property type="entry name" value="Sigma70_r3"/>
    <property type="match status" value="1"/>
</dbReference>
<reference evidence="8" key="2">
    <citation type="journal article" date="2021" name="PeerJ">
        <title>Extensive microbial diversity within the chicken gut microbiome revealed by metagenomics and culture.</title>
        <authorList>
            <person name="Gilroy R."/>
            <person name="Ravi A."/>
            <person name="Getino M."/>
            <person name="Pursley I."/>
            <person name="Horton D.L."/>
            <person name="Alikhan N.F."/>
            <person name="Baker D."/>
            <person name="Gharbi K."/>
            <person name="Hall N."/>
            <person name="Watson M."/>
            <person name="Adriaenssens E.M."/>
            <person name="Foster-Nyarko E."/>
            <person name="Jarju S."/>
            <person name="Secka A."/>
            <person name="Antonio M."/>
            <person name="Oren A."/>
            <person name="Chaudhuri R.R."/>
            <person name="La Ragione R."/>
            <person name="Hildebrand F."/>
            <person name="Pallen M.J."/>
        </authorList>
    </citation>
    <scope>NUCLEOTIDE SEQUENCE</scope>
    <source>
        <strain evidence="8">E3-2379</strain>
    </source>
</reference>
<gene>
    <name evidence="8" type="ORF">IAC13_07815</name>
</gene>
<comment type="caution">
    <text evidence="8">The sequence shown here is derived from an EMBL/GenBank/DDBJ whole genome shotgun (WGS) entry which is preliminary data.</text>
</comment>
<dbReference type="InterPro" id="IPR000943">
    <property type="entry name" value="RNA_pol_sigma70"/>
</dbReference>
<evidence type="ECO:0000313" key="9">
    <source>
        <dbReference type="Proteomes" id="UP000823618"/>
    </source>
</evidence>
<dbReference type="InterPro" id="IPR012845">
    <property type="entry name" value="RNA_pol_sigma_FliA_WhiG"/>
</dbReference>
<dbReference type="NCBIfam" id="NF005413">
    <property type="entry name" value="PRK06986.1"/>
    <property type="match status" value="1"/>
</dbReference>